<protein>
    <recommendedName>
        <fullName evidence="4">ZIP family metal transporter</fullName>
    </recommendedName>
</protein>
<name>A0ABU2GF36_9EURY</name>
<keyword evidence="1" id="KW-0812">Transmembrane</keyword>
<comment type="caution">
    <text evidence="2">The sequence shown here is derived from an EMBL/GenBank/DDBJ whole genome shotgun (WGS) entry which is preliminary data.</text>
</comment>
<gene>
    <name evidence="2" type="ORF">NDI76_11755</name>
</gene>
<evidence type="ECO:0000256" key="1">
    <source>
        <dbReference type="SAM" id="Phobius"/>
    </source>
</evidence>
<evidence type="ECO:0000313" key="3">
    <source>
        <dbReference type="Proteomes" id="UP001257060"/>
    </source>
</evidence>
<keyword evidence="3" id="KW-1185">Reference proteome</keyword>
<proteinExistence type="predicted"/>
<feature type="transmembrane region" description="Helical" evidence="1">
    <location>
        <begin position="34"/>
        <end position="51"/>
    </location>
</feature>
<keyword evidence="1" id="KW-0472">Membrane</keyword>
<feature type="transmembrane region" description="Helical" evidence="1">
    <location>
        <begin position="177"/>
        <end position="196"/>
    </location>
</feature>
<keyword evidence="1" id="KW-1133">Transmembrane helix</keyword>
<feature type="transmembrane region" description="Helical" evidence="1">
    <location>
        <begin position="231"/>
        <end position="247"/>
    </location>
</feature>
<organism evidence="2 3">
    <name type="scientific">Halogeometricum salsisoli</name>
    <dbReference type="NCBI Taxonomy" id="2950536"/>
    <lineage>
        <taxon>Archaea</taxon>
        <taxon>Methanobacteriati</taxon>
        <taxon>Methanobacteriota</taxon>
        <taxon>Stenosarchaea group</taxon>
        <taxon>Halobacteria</taxon>
        <taxon>Halobacteriales</taxon>
        <taxon>Haloferacaceae</taxon>
        <taxon>Halogeometricum</taxon>
    </lineage>
</organism>
<feature type="transmembrane region" description="Helical" evidence="1">
    <location>
        <begin position="202"/>
        <end position="219"/>
    </location>
</feature>
<accession>A0ABU2GF36</accession>
<evidence type="ECO:0008006" key="4">
    <source>
        <dbReference type="Google" id="ProtNLM"/>
    </source>
</evidence>
<sequence length="248" mass="26381">MFPTLDVLCAVGFAAVHVFAGKLRFLQAVPRSRWLSAAGGVSVAYVFVHIFPEITHHHVQLTEGPAAASALLATLTEHAVFLAALAGFTAFYGLEQFARQSGSGRGGDSESSAAPTGVFWVHVGSFAVYNALVGYLLLHREEAGVANLLLYAGAMAVHFLVTDYGLRDHHRETYDRIGRWVLAAAVLAGVGAGFLVGVPETALSLLFAFLAGGIVLNVIKEELPEERDSRFRAFGAGLVGYTVVLLLV</sequence>
<dbReference type="EMBL" id="JAMQOP010000002">
    <property type="protein sequence ID" value="MDS0299417.1"/>
    <property type="molecule type" value="Genomic_DNA"/>
</dbReference>
<feature type="transmembrane region" description="Helical" evidence="1">
    <location>
        <begin position="144"/>
        <end position="165"/>
    </location>
</feature>
<feature type="transmembrane region" description="Helical" evidence="1">
    <location>
        <begin position="115"/>
        <end position="138"/>
    </location>
</feature>
<reference evidence="2 3" key="1">
    <citation type="submission" date="2022-06" db="EMBL/GenBank/DDBJ databases">
        <title>Halogeometricum sp. a new haloarchaeum isolate from saline soil.</title>
        <authorList>
            <person name="Strakova D."/>
            <person name="Galisteo C."/>
            <person name="Sanchez-Porro C."/>
            <person name="Ventosa A."/>
        </authorList>
    </citation>
    <scope>NUCLEOTIDE SEQUENCE [LARGE SCALE GENOMIC DNA]</scope>
    <source>
        <strain evidence="2 3">S1BR25-6</strain>
    </source>
</reference>
<evidence type="ECO:0000313" key="2">
    <source>
        <dbReference type="EMBL" id="MDS0299417.1"/>
    </source>
</evidence>
<dbReference type="Proteomes" id="UP001257060">
    <property type="component" value="Unassembled WGS sequence"/>
</dbReference>
<dbReference type="RefSeq" id="WP_310924276.1">
    <property type="nucleotide sequence ID" value="NZ_JAMQOP010000002.1"/>
</dbReference>